<dbReference type="InterPro" id="IPR030678">
    <property type="entry name" value="Peptide/Ni-bd"/>
</dbReference>
<dbReference type="Gene3D" id="3.40.190.10">
    <property type="entry name" value="Periplasmic binding protein-like II"/>
    <property type="match status" value="1"/>
</dbReference>
<evidence type="ECO:0000313" key="3">
    <source>
        <dbReference type="EMBL" id="AZR06707.1"/>
    </source>
</evidence>
<dbReference type="SUPFAM" id="SSF53850">
    <property type="entry name" value="Periplasmic binding protein-like II"/>
    <property type="match status" value="1"/>
</dbReference>
<dbReference type="Gene3D" id="3.10.105.10">
    <property type="entry name" value="Dipeptide-binding Protein, Domain 3"/>
    <property type="match status" value="1"/>
</dbReference>
<dbReference type="RefSeq" id="WP_025296349.1">
    <property type="nucleotide sequence ID" value="NZ_CP007519.1"/>
</dbReference>
<evidence type="ECO:0000259" key="2">
    <source>
        <dbReference type="Pfam" id="PF00496"/>
    </source>
</evidence>
<name>A0A3Q9GI33_9ACTO</name>
<dbReference type="InterPro" id="IPR039424">
    <property type="entry name" value="SBP_5"/>
</dbReference>
<dbReference type="Pfam" id="PF00496">
    <property type="entry name" value="SBP_bac_5"/>
    <property type="match status" value="1"/>
</dbReference>
<dbReference type="PANTHER" id="PTHR30290">
    <property type="entry name" value="PERIPLASMIC BINDING COMPONENT OF ABC TRANSPORTER"/>
    <property type="match status" value="1"/>
</dbReference>
<dbReference type="Gene3D" id="3.90.76.10">
    <property type="entry name" value="Dipeptide-binding Protein, Domain 1"/>
    <property type="match status" value="1"/>
</dbReference>
<dbReference type="InterPro" id="IPR000914">
    <property type="entry name" value="SBP_5_dom"/>
</dbReference>
<keyword evidence="1" id="KW-0732">Signal</keyword>
<dbReference type="KEGG" id="tpy:CQ11_05430"/>
<organism evidence="3 4">
    <name type="scientific">Trueperella pyogenes</name>
    <dbReference type="NCBI Taxonomy" id="1661"/>
    <lineage>
        <taxon>Bacteria</taxon>
        <taxon>Bacillati</taxon>
        <taxon>Actinomycetota</taxon>
        <taxon>Actinomycetes</taxon>
        <taxon>Actinomycetales</taxon>
        <taxon>Actinomycetaceae</taxon>
        <taxon>Trueperella</taxon>
    </lineage>
</organism>
<evidence type="ECO:0000313" key="4">
    <source>
        <dbReference type="Proteomes" id="UP000275951"/>
    </source>
</evidence>
<dbReference type="PIRSF" id="PIRSF002741">
    <property type="entry name" value="MppA"/>
    <property type="match status" value="1"/>
</dbReference>
<dbReference type="AlphaFoldDB" id="A0A3Q9GI33"/>
<dbReference type="PROSITE" id="PS51257">
    <property type="entry name" value="PROKAR_LIPOPROTEIN"/>
    <property type="match status" value="1"/>
</dbReference>
<feature type="domain" description="Solute-binding protein family 5" evidence="2">
    <location>
        <begin position="87"/>
        <end position="413"/>
    </location>
</feature>
<evidence type="ECO:0000256" key="1">
    <source>
        <dbReference type="ARBA" id="ARBA00022729"/>
    </source>
</evidence>
<sequence length="507" mass="55341">MRKLAGMLAAVALVVTSCSTGVSAPKAEGSTDAGAAGASLDASNSVSIGYILEPVGLDPTRVSGAALDQLVIDNVYEGLTTTDQNGEVTAKLAQSWEISEDSLTYTFHLRDGVTFHDGSAFDANDVVATLQASAAQDSANPDHKLMERFASATAIDPLTVEVKLSAPDSRFLNTMSTDAAMMVPSDNSVDLNTASNGTGPYKIGPWQTGSSITLERNENYWGKPAANKKAIFRYYKDQAAANNALESGELDILNVFNNDTVARFSNRDDFVMNEGHQTSWMTLAFNHRHPDLQDERVRHAIRKAIDKDGLIAALGGQFHRIGSMVGPGEAWFDESLTAIDAYDPQGARELLRQAGKENLTFTLRVSNSYDPMISEYMKSQLAKVGITLNIEQIEFATWLDQVYHGANYEITMVLHTDPWTLMYYANPKYYWNYDNPKIQAMVNEVIESSAIAERDEKLKAVASAVSEDAAADWLFTPKALTFARKGTSGYPTSRTGSRFPAYNITTP</sequence>
<dbReference type="GO" id="GO:1904680">
    <property type="term" value="F:peptide transmembrane transporter activity"/>
    <property type="evidence" value="ECO:0007669"/>
    <property type="project" value="TreeGrafter"/>
</dbReference>
<gene>
    <name evidence="3" type="ORF">EBQ10_04950</name>
</gene>
<dbReference type="GO" id="GO:0043190">
    <property type="term" value="C:ATP-binding cassette (ABC) transporter complex"/>
    <property type="evidence" value="ECO:0007669"/>
    <property type="project" value="InterPro"/>
</dbReference>
<protein>
    <submittedName>
        <fullName evidence="3">ABC transporter substrate-binding protein</fullName>
    </submittedName>
</protein>
<dbReference type="GO" id="GO:0042597">
    <property type="term" value="C:periplasmic space"/>
    <property type="evidence" value="ECO:0007669"/>
    <property type="project" value="UniProtKB-ARBA"/>
</dbReference>
<dbReference type="GO" id="GO:0015833">
    <property type="term" value="P:peptide transport"/>
    <property type="evidence" value="ECO:0007669"/>
    <property type="project" value="TreeGrafter"/>
</dbReference>
<reference evidence="3 4" key="1">
    <citation type="submission" date="2018-11" db="EMBL/GenBank/DDBJ databases">
        <title>Multidrug-resistant genes are associated with an 42-kb island TGI1 carrying a complex class 1 integron in a Trueperella pyogenes.</title>
        <authorList>
            <person name="Dong W."/>
        </authorList>
    </citation>
    <scope>NUCLEOTIDE SEQUENCE [LARGE SCALE GENOMIC DNA]</scope>
    <source>
        <strain evidence="3 4">TP4</strain>
    </source>
</reference>
<proteinExistence type="predicted"/>
<dbReference type="Proteomes" id="UP000275951">
    <property type="component" value="Chromosome"/>
</dbReference>
<dbReference type="PANTHER" id="PTHR30290:SF38">
    <property type="entry name" value="D,D-DIPEPTIDE-BINDING PERIPLASMIC PROTEIN DDPA-RELATED"/>
    <property type="match status" value="1"/>
</dbReference>
<accession>A0A3Q9GI33</accession>
<dbReference type="EMBL" id="CP033905">
    <property type="protein sequence ID" value="AZR06707.1"/>
    <property type="molecule type" value="Genomic_DNA"/>
</dbReference>